<dbReference type="Gene3D" id="3.40.50.300">
    <property type="entry name" value="P-loop containing nucleotide triphosphate hydrolases"/>
    <property type="match status" value="1"/>
</dbReference>
<keyword evidence="1" id="KW-0813">Transport</keyword>
<keyword evidence="7" id="KW-0472">Membrane</keyword>
<evidence type="ECO:0000256" key="6">
    <source>
        <dbReference type="ARBA" id="ARBA00022967"/>
    </source>
</evidence>
<evidence type="ECO:0000256" key="3">
    <source>
        <dbReference type="ARBA" id="ARBA00022519"/>
    </source>
</evidence>
<reference evidence="9" key="1">
    <citation type="submission" date="2018-06" db="EMBL/GenBank/DDBJ databases">
        <authorList>
            <person name="Zhirakovskaya E."/>
        </authorList>
    </citation>
    <scope>NUCLEOTIDE SEQUENCE</scope>
</reference>
<evidence type="ECO:0000256" key="1">
    <source>
        <dbReference type="ARBA" id="ARBA00022448"/>
    </source>
</evidence>
<dbReference type="PANTHER" id="PTHR42788">
    <property type="entry name" value="TAURINE IMPORT ATP-BINDING PROTEIN-RELATED"/>
    <property type="match status" value="1"/>
</dbReference>
<dbReference type="SUPFAM" id="SSF52540">
    <property type="entry name" value="P-loop containing nucleoside triphosphate hydrolases"/>
    <property type="match status" value="1"/>
</dbReference>
<keyword evidence="3" id="KW-0997">Cell inner membrane</keyword>
<proteinExistence type="predicted"/>
<evidence type="ECO:0000256" key="5">
    <source>
        <dbReference type="ARBA" id="ARBA00022840"/>
    </source>
</evidence>
<keyword evidence="2" id="KW-1003">Cell membrane</keyword>
<dbReference type="InterPro" id="IPR027417">
    <property type="entry name" value="P-loop_NTPase"/>
</dbReference>
<protein>
    <submittedName>
        <fullName evidence="9">Taurine transport ATP-binding protein TauB</fullName>
    </submittedName>
</protein>
<evidence type="ECO:0000313" key="9">
    <source>
        <dbReference type="EMBL" id="VAW20289.1"/>
    </source>
</evidence>
<dbReference type="Pfam" id="PF00005">
    <property type="entry name" value="ABC_tran"/>
    <property type="match status" value="1"/>
</dbReference>
<organism evidence="9">
    <name type="scientific">hydrothermal vent metagenome</name>
    <dbReference type="NCBI Taxonomy" id="652676"/>
    <lineage>
        <taxon>unclassified sequences</taxon>
        <taxon>metagenomes</taxon>
        <taxon>ecological metagenomes</taxon>
    </lineage>
</organism>
<dbReference type="SMART" id="SM00382">
    <property type="entry name" value="AAA"/>
    <property type="match status" value="1"/>
</dbReference>
<name>A0A3B0U728_9ZZZZ</name>
<dbReference type="PROSITE" id="PS50893">
    <property type="entry name" value="ABC_TRANSPORTER_2"/>
    <property type="match status" value="1"/>
</dbReference>
<dbReference type="CDD" id="cd03293">
    <property type="entry name" value="ABC_NrtD_SsuB_transporters"/>
    <property type="match status" value="1"/>
</dbReference>
<evidence type="ECO:0000256" key="2">
    <source>
        <dbReference type="ARBA" id="ARBA00022475"/>
    </source>
</evidence>
<keyword evidence="4" id="KW-0547">Nucleotide-binding</keyword>
<evidence type="ECO:0000256" key="4">
    <source>
        <dbReference type="ARBA" id="ARBA00022741"/>
    </source>
</evidence>
<dbReference type="InterPro" id="IPR003439">
    <property type="entry name" value="ABC_transporter-like_ATP-bd"/>
</dbReference>
<dbReference type="PANTHER" id="PTHR42788:SF18">
    <property type="entry name" value="TAURINE IMPORT ATP-BINDING PROTEIN TAUB"/>
    <property type="match status" value="1"/>
</dbReference>
<keyword evidence="5 9" id="KW-0067">ATP-binding</keyword>
<dbReference type="EMBL" id="UOEO01000134">
    <property type="protein sequence ID" value="VAW20289.1"/>
    <property type="molecule type" value="Genomic_DNA"/>
</dbReference>
<sequence>MGLDVQDTSVIFPAANGGEPVEALHEISLKINEGDFVVALGSSGCGKSTLLNLIAGFLAPTRGQVLLDGVDIKGPGADRAVVFQKNALMPWLNVLDNVIFGLKLRGMAKAKRLEIGGKFIDLLGLSGFEKTPIYMLSGGMQQRVGTARALACDPKILLMDEPLGALDALTREKAQELILRIWKETHKSIFFITHSVEEALFMGTHLIVMSPRPGRITHRFDLPFSNRFLAGMAARDVKASADFIKMRENVLKIIFADQEVTA</sequence>
<evidence type="ECO:0000256" key="7">
    <source>
        <dbReference type="ARBA" id="ARBA00023136"/>
    </source>
</evidence>
<evidence type="ECO:0000259" key="8">
    <source>
        <dbReference type="PROSITE" id="PS50893"/>
    </source>
</evidence>
<dbReference type="AlphaFoldDB" id="A0A3B0U728"/>
<dbReference type="GO" id="GO:0016887">
    <property type="term" value="F:ATP hydrolysis activity"/>
    <property type="evidence" value="ECO:0007669"/>
    <property type="project" value="InterPro"/>
</dbReference>
<feature type="domain" description="ABC transporter" evidence="8">
    <location>
        <begin position="5"/>
        <end position="236"/>
    </location>
</feature>
<dbReference type="InterPro" id="IPR003593">
    <property type="entry name" value="AAA+_ATPase"/>
</dbReference>
<accession>A0A3B0U728</accession>
<dbReference type="InterPro" id="IPR050166">
    <property type="entry name" value="ABC_transporter_ATP-bind"/>
</dbReference>
<gene>
    <name evidence="9" type="ORF">MNBD_ALPHA12-140</name>
</gene>
<keyword evidence="6" id="KW-1278">Translocase</keyword>
<dbReference type="GO" id="GO:0005524">
    <property type="term" value="F:ATP binding"/>
    <property type="evidence" value="ECO:0007669"/>
    <property type="project" value="UniProtKB-KW"/>
</dbReference>